<comment type="caution">
    <text evidence="3">The sequence shown here is derived from an EMBL/GenBank/DDBJ whole genome shotgun (WGS) entry which is preliminary data.</text>
</comment>
<dbReference type="SUPFAM" id="SSF54277">
    <property type="entry name" value="CAD &amp; PB1 domains"/>
    <property type="match status" value="1"/>
</dbReference>
<evidence type="ECO:0000313" key="4">
    <source>
        <dbReference type="Proteomes" id="UP001152561"/>
    </source>
</evidence>
<dbReference type="PANTHER" id="PTHR31066:SF47">
    <property type="entry name" value="PB1 DOMAIN-CONTAINING PROTEIN"/>
    <property type="match status" value="1"/>
</dbReference>
<feature type="region of interest" description="Disordered" evidence="1">
    <location>
        <begin position="446"/>
        <end position="478"/>
    </location>
</feature>
<accession>A0A9Q1QWE7</accession>
<dbReference type="InterPro" id="IPR000270">
    <property type="entry name" value="PB1_dom"/>
</dbReference>
<evidence type="ECO:0000259" key="2">
    <source>
        <dbReference type="SMART" id="SM00666"/>
    </source>
</evidence>
<organism evidence="3 4">
    <name type="scientific">Anisodus acutangulus</name>
    <dbReference type="NCBI Taxonomy" id="402998"/>
    <lineage>
        <taxon>Eukaryota</taxon>
        <taxon>Viridiplantae</taxon>
        <taxon>Streptophyta</taxon>
        <taxon>Embryophyta</taxon>
        <taxon>Tracheophyta</taxon>
        <taxon>Spermatophyta</taxon>
        <taxon>Magnoliopsida</taxon>
        <taxon>eudicotyledons</taxon>
        <taxon>Gunneridae</taxon>
        <taxon>Pentapetalae</taxon>
        <taxon>asterids</taxon>
        <taxon>lamiids</taxon>
        <taxon>Solanales</taxon>
        <taxon>Solanaceae</taxon>
        <taxon>Solanoideae</taxon>
        <taxon>Hyoscyameae</taxon>
        <taxon>Anisodus</taxon>
    </lineage>
</organism>
<dbReference type="PANTHER" id="PTHR31066">
    <property type="entry name" value="OS05G0427100 PROTEIN-RELATED"/>
    <property type="match status" value="1"/>
</dbReference>
<evidence type="ECO:0000313" key="3">
    <source>
        <dbReference type="EMBL" id="KAJ8529751.1"/>
    </source>
</evidence>
<keyword evidence="4" id="KW-1185">Reference proteome</keyword>
<feature type="region of interest" description="Disordered" evidence="1">
    <location>
        <begin position="313"/>
        <end position="341"/>
    </location>
</feature>
<dbReference type="SMART" id="SM00666">
    <property type="entry name" value="PB1"/>
    <property type="match status" value="1"/>
</dbReference>
<proteinExistence type="predicted"/>
<reference evidence="4" key="1">
    <citation type="journal article" date="2023" name="Proc. Natl. Acad. Sci. U.S.A.">
        <title>Genomic and structural basis for evolution of tropane alkaloid biosynthesis.</title>
        <authorList>
            <person name="Wanga Y.-J."/>
            <person name="Taina T."/>
            <person name="Yua J.-Y."/>
            <person name="Lia J."/>
            <person name="Xua B."/>
            <person name="Chenc J."/>
            <person name="D'Auriad J.C."/>
            <person name="Huanga J.-P."/>
            <person name="Huanga S.-X."/>
        </authorList>
    </citation>
    <scope>NUCLEOTIDE SEQUENCE [LARGE SCALE GENOMIC DNA]</scope>
    <source>
        <strain evidence="4">cv. KIB-2019</strain>
    </source>
</reference>
<dbReference type="Gene3D" id="3.10.20.90">
    <property type="entry name" value="Phosphatidylinositol 3-kinase Catalytic Subunit, Chain A, domain 1"/>
    <property type="match status" value="1"/>
</dbReference>
<name>A0A9Q1QWE7_9SOLA</name>
<sequence>MKGNDNSIPSGVKLSRACSVSANRFRLERQGSKKTTATTSTSFQSVKRVFSMRRSSSVSEKYCRIHDQGFTILSPILDDVAEAHEGSMEEKKKKSGRILKACVMVEEPVLCSSPLGSTPSSPKSRIKFLCSHGGKILPQPVDGHLKYVGGETRVISVPRDIKLSELMKKLTPQIEGDMVLKYQLVHEDLDALISVKTDEDLRHMLDEYDRCESVGIPRLRAFLFPAKPVVVNHHTTPPEPLEQRYIDAINGIIRAREAGLRIQHSLSISHASFGFSSACSSPRSPDSCTTDGVIHESLLQSIFQNRSQLHKVQSSPNFYNATSPQQHGFHHNHQSPQQQQQHHYYNYRHPNYNGYQLSKLPPGPGDPVKGPDRLFSVRSVGRTEGLRYQVDHNQHYYQSPTRYSRGSGCCTKCMHYDDYGHCGERRNGSISPGSYSMEIGNGCPSPGGYSVERRTSSLSPSPITLSPRFSNMAVSGDA</sequence>
<dbReference type="Proteomes" id="UP001152561">
    <property type="component" value="Unassembled WGS sequence"/>
</dbReference>
<dbReference type="EMBL" id="JAJAGQ010000022">
    <property type="protein sequence ID" value="KAJ8529751.1"/>
    <property type="molecule type" value="Genomic_DNA"/>
</dbReference>
<dbReference type="AlphaFoldDB" id="A0A9Q1QWE7"/>
<feature type="domain" description="PB1" evidence="2">
    <location>
        <begin position="140"/>
        <end position="226"/>
    </location>
</feature>
<protein>
    <recommendedName>
        <fullName evidence="2">PB1 domain-containing protein</fullName>
    </recommendedName>
</protein>
<dbReference type="OrthoDB" id="1882326at2759"/>
<feature type="compositionally biased region" description="Low complexity" evidence="1">
    <location>
        <begin position="456"/>
        <end position="468"/>
    </location>
</feature>
<evidence type="ECO:0000256" key="1">
    <source>
        <dbReference type="SAM" id="MobiDB-lite"/>
    </source>
</evidence>
<dbReference type="CDD" id="cd06410">
    <property type="entry name" value="PB1_UP2"/>
    <property type="match status" value="1"/>
</dbReference>
<dbReference type="InterPro" id="IPR053198">
    <property type="entry name" value="Gynoecium_Dev_Regulator"/>
</dbReference>
<dbReference type="Pfam" id="PF00564">
    <property type="entry name" value="PB1"/>
    <property type="match status" value="1"/>
</dbReference>
<feature type="compositionally biased region" description="Polar residues" evidence="1">
    <location>
        <begin position="313"/>
        <end position="326"/>
    </location>
</feature>
<gene>
    <name evidence="3" type="ORF">K7X08_036586</name>
</gene>